<feature type="domain" description="AMP-dependent synthetase/ligase" evidence="3">
    <location>
        <begin position="106"/>
        <end position="159"/>
    </location>
</feature>
<gene>
    <name evidence="4" type="ORF">LWI29_013608</name>
</gene>
<evidence type="ECO:0000313" key="5">
    <source>
        <dbReference type="Proteomes" id="UP001168877"/>
    </source>
</evidence>
<feature type="transmembrane region" description="Helical" evidence="2">
    <location>
        <begin position="133"/>
        <end position="155"/>
    </location>
</feature>
<dbReference type="SUPFAM" id="SSF56801">
    <property type="entry name" value="Acetyl-CoA synthetase-like"/>
    <property type="match status" value="1"/>
</dbReference>
<evidence type="ECO:0000256" key="2">
    <source>
        <dbReference type="SAM" id="Phobius"/>
    </source>
</evidence>
<dbReference type="InterPro" id="IPR042099">
    <property type="entry name" value="ANL_N_sf"/>
</dbReference>
<keyword evidence="2" id="KW-1133">Transmembrane helix</keyword>
<keyword evidence="2" id="KW-0812">Transmembrane</keyword>
<keyword evidence="2" id="KW-0472">Membrane</keyword>
<reference evidence="4" key="1">
    <citation type="journal article" date="2022" name="Plant J.">
        <title>Strategies of tolerance reflected in two North American maple genomes.</title>
        <authorList>
            <person name="McEvoy S.L."/>
            <person name="Sezen U.U."/>
            <person name="Trouern-Trend A."/>
            <person name="McMahon S.M."/>
            <person name="Schaberg P.G."/>
            <person name="Yang J."/>
            <person name="Wegrzyn J.L."/>
            <person name="Swenson N.G."/>
        </authorList>
    </citation>
    <scope>NUCLEOTIDE SEQUENCE</scope>
    <source>
        <strain evidence="4">NS2018</strain>
    </source>
</reference>
<dbReference type="InterPro" id="IPR000873">
    <property type="entry name" value="AMP-dep_synth/lig_dom"/>
</dbReference>
<protein>
    <recommendedName>
        <fullName evidence="1">acetate--CoA ligase</fullName>
        <ecNumber evidence="1">6.2.1.1</ecNumber>
    </recommendedName>
</protein>
<reference evidence="4" key="2">
    <citation type="submission" date="2023-06" db="EMBL/GenBank/DDBJ databases">
        <authorList>
            <person name="Swenson N.G."/>
            <person name="Wegrzyn J.L."/>
            <person name="Mcevoy S.L."/>
        </authorList>
    </citation>
    <scope>NUCLEOTIDE SEQUENCE</scope>
    <source>
        <strain evidence="4">NS2018</strain>
        <tissue evidence="4">Leaf</tissue>
    </source>
</reference>
<dbReference type="GO" id="GO:0003987">
    <property type="term" value="F:acetate-CoA ligase activity"/>
    <property type="evidence" value="ECO:0007669"/>
    <property type="project" value="UniProtKB-EC"/>
</dbReference>
<dbReference type="EC" id="6.2.1.1" evidence="1"/>
<name>A0AA39SXT1_ACESA</name>
<dbReference type="PANTHER" id="PTHR24095:SF14">
    <property type="entry name" value="ACETYL-COENZYME A SYNTHETASE 1"/>
    <property type="match status" value="1"/>
</dbReference>
<dbReference type="Gene3D" id="3.40.50.12780">
    <property type="entry name" value="N-terminal domain of ligase-like"/>
    <property type="match status" value="1"/>
</dbReference>
<evidence type="ECO:0000259" key="3">
    <source>
        <dbReference type="Pfam" id="PF00501"/>
    </source>
</evidence>
<organism evidence="4 5">
    <name type="scientific">Acer saccharum</name>
    <name type="common">Sugar maple</name>
    <dbReference type="NCBI Taxonomy" id="4024"/>
    <lineage>
        <taxon>Eukaryota</taxon>
        <taxon>Viridiplantae</taxon>
        <taxon>Streptophyta</taxon>
        <taxon>Embryophyta</taxon>
        <taxon>Tracheophyta</taxon>
        <taxon>Spermatophyta</taxon>
        <taxon>Magnoliopsida</taxon>
        <taxon>eudicotyledons</taxon>
        <taxon>Gunneridae</taxon>
        <taxon>Pentapetalae</taxon>
        <taxon>rosids</taxon>
        <taxon>malvids</taxon>
        <taxon>Sapindales</taxon>
        <taxon>Sapindaceae</taxon>
        <taxon>Hippocastanoideae</taxon>
        <taxon>Acereae</taxon>
        <taxon>Acer</taxon>
    </lineage>
</organism>
<feature type="transmembrane region" description="Helical" evidence="2">
    <location>
        <begin position="100"/>
        <end position="121"/>
    </location>
</feature>
<dbReference type="Proteomes" id="UP001168877">
    <property type="component" value="Unassembled WGS sequence"/>
</dbReference>
<dbReference type="EMBL" id="JAUESC010000003">
    <property type="protein sequence ID" value="KAK0600304.1"/>
    <property type="molecule type" value="Genomic_DNA"/>
</dbReference>
<dbReference type="AlphaFoldDB" id="A0AA39SXT1"/>
<sequence>MDYSVMERLGGYALASEENDLVCPSKDFSNQALIPSPQKYLEMYKRSIEDPSGFCKGNIDNSILSGSRVVSPIFRTIVWTETLKLDWVIKSRFTEKVMSLVLMPLITYSLLLQQVCQLANYLKDIGVKNGDAIVVYLPMLMELPITMLACARIGAVHSKLLLRESWTANRKL</sequence>
<dbReference type="Pfam" id="PF00501">
    <property type="entry name" value="AMP-binding"/>
    <property type="match status" value="1"/>
</dbReference>
<evidence type="ECO:0000313" key="4">
    <source>
        <dbReference type="EMBL" id="KAK0600304.1"/>
    </source>
</evidence>
<comment type="caution">
    <text evidence="4">The sequence shown here is derived from an EMBL/GenBank/DDBJ whole genome shotgun (WGS) entry which is preliminary data.</text>
</comment>
<accession>A0AA39SXT1</accession>
<dbReference type="GO" id="GO:0006085">
    <property type="term" value="P:acetyl-CoA biosynthetic process"/>
    <property type="evidence" value="ECO:0007669"/>
    <property type="project" value="TreeGrafter"/>
</dbReference>
<proteinExistence type="predicted"/>
<evidence type="ECO:0000256" key="1">
    <source>
        <dbReference type="ARBA" id="ARBA00013275"/>
    </source>
</evidence>
<keyword evidence="5" id="KW-1185">Reference proteome</keyword>
<dbReference type="PANTHER" id="PTHR24095">
    <property type="entry name" value="ACETYL-COENZYME A SYNTHETASE"/>
    <property type="match status" value="1"/>
</dbReference>